<reference evidence="1" key="1">
    <citation type="submission" date="2022-12" db="EMBL/GenBank/DDBJ databases">
        <authorList>
            <person name="Brejova B."/>
        </authorList>
    </citation>
    <scope>NUCLEOTIDE SEQUENCE</scope>
</reference>
<dbReference type="EMBL" id="CANTUO010000007">
    <property type="protein sequence ID" value="CAI5760812.1"/>
    <property type="molecule type" value="Genomic_DNA"/>
</dbReference>
<accession>A0A9W4U034</accession>
<proteinExistence type="predicted"/>
<dbReference type="AlphaFoldDB" id="A0A9W4U034"/>
<gene>
    <name evidence="1" type="ORF">CANVERA_P5320</name>
</gene>
<name>A0A9W4U034_9ASCO</name>
<evidence type="ECO:0000313" key="2">
    <source>
        <dbReference type="Proteomes" id="UP001152885"/>
    </source>
</evidence>
<organism evidence="1 2">
    <name type="scientific">Candida verbasci</name>
    <dbReference type="NCBI Taxonomy" id="1227364"/>
    <lineage>
        <taxon>Eukaryota</taxon>
        <taxon>Fungi</taxon>
        <taxon>Dikarya</taxon>
        <taxon>Ascomycota</taxon>
        <taxon>Saccharomycotina</taxon>
        <taxon>Pichiomycetes</taxon>
        <taxon>Debaryomycetaceae</taxon>
        <taxon>Candida/Lodderomyces clade</taxon>
        <taxon>Candida</taxon>
    </lineage>
</organism>
<dbReference type="OrthoDB" id="4077205at2759"/>
<keyword evidence="2" id="KW-1185">Reference proteome</keyword>
<sequence>MLDFNQLIIHDSIYNILLDTLDDSLKSHLIELESDVDRSITDITVNKDKSLILSIIFGKLYFKSLQLYLNSDIENGIIKSIVKRDKNNLLGKLGLVIKHGRLIKGVHNYSNHLQEIIEVDLNNWYCPCYEYQESYSNDMKLTINPLVTSNTNQFQNLKPICHHLLTMLIHINNNKD</sequence>
<comment type="caution">
    <text evidence="1">The sequence shown here is derived from an EMBL/GenBank/DDBJ whole genome shotgun (WGS) entry which is preliminary data.</text>
</comment>
<dbReference type="Proteomes" id="UP001152885">
    <property type="component" value="Unassembled WGS sequence"/>
</dbReference>
<evidence type="ECO:0000313" key="1">
    <source>
        <dbReference type="EMBL" id="CAI5760812.1"/>
    </source>
</evidence>
<protein>
    <submittedName>
        <fullName evidence="1">Uncharacterized protein</fullName>
    </submittedName>
</protein>